<keyword evidence="4 11" id="KW-0175">Coiled coil</keyword>
<evidence type="ECO:0000256" key="4">
    <source>
        <dbReference type="ARBA" id="ARBA00023054"/>
    </source>
</evidence>
<evidence type="ECO:0000256" key="5">
    <source>
        <dbReference type="ARBA" id="ARBA00023125"/>
    </source>
</evidence>
<accession>A0A835UZF4</accession>
<dbReference type="GO" id="GO:0006508">
    <property type="term" value="P:proteolysis"/>
    <property type="evidence" value="ECO:0007669"/>
    <property type="project" value="InterPro"/>
</dbReference>
<evidence type="ECO:0000256" key="3">
    <source>
        <dbReference type="ARBA" id="ARBA00023015"/>
    </source>
</evidence>
<evidence type="ECO:0000256" key="2">
    <source>
        <dbReference type="ARBA" id="ARBA00006789"/>
    </source>
</evidence>
<keyword evidence="5 9" id="KW-0238">DNA-binding</keyword>
<name>A0A835UZF4_VANPL</name>
<evidence type="ECO:0000313" key="16">
    <source>
        <dbReference type="Proteomes" id="UP000636800"/>
    </source>
</evidence>
<keyword evidence="16" id="KW-1185">Reference proteome</keyword>
<reference evidence="15 16" key="1">
    <citation type="journal article" date="2020" name="Nat. Food">
        <title>A phased Vanilla planifolia genome enables genetic improvement of flavour and production.</title>
        <authorList>
            <person name="Hasing T."/>
            <person name="Tang H."/>
            <person name="Brym M."/>
            <person name="Khazi F."/>
            <person name="Huang T."/>
            <person name="Chambers A.H."/>
        </authorList>
    </citation>
    <scope>NUCLEOTIDE SEQUENCE [LARGE SCALE GENOMIC DNA]</scope>
    <source>
        <tissue evidence="15">Leaf</tissue>
    </source>
</reference>
<dbReference type="OrthoDB" id="1878996at2759"/>
<organism evidence="15 16">
    <name type="scientific">Vanilla planifolia</name>
    <name type="common">Vanilla</name>
    <dbReference type="NCBI Taxonomy" id="51239"/>
    <lineage>
        <taxon>Eukaryota</taxon>
        <taxon>Viridiplantae</taxon>
        <taxon>Streptophyta</taxon>
        <taxon>Embryophyta</taxon>
        <taxon>Tracheophyta</taxon>
        <taxon>Spermatophyta</taxon>
        <taxon>Magnoliopsida</taxon>
        <taxon>Liliopsida</taxon>
        <taxon>Asparagales</taxon>
        <taxon>Orchidaceae</taxon>
        <taxon>Vanilloideae</taxon>
        <taxon>Vanilleae</taxon>
        <taxon>Vanilla</taxon>
    </lineage>
</organism>
<evidence type="ECO:0000256" key="12">
    <source>
        <dbReference type="SAM" id="MobiDB-lite"/>
    </source>
</evidence>
<evidence type="ECO:0000256" key="7">
    <source>
        <dbReference type="ARBA" id="ARBA00023163"/>
    </source>
</evidence>
<sequence>MDQRALQHFLKGLEGDIEGSIQVIKFLEENAPNFKALLLFAEHRYYGESYPFGSKEVAYSNSSTLKYLSSEQALADYAQLLRDLKVNLSAVNNPVIAFGCSYGGMLASWFRLKFPHMVIGALASSAPILYFDNLTPQNGYCSVVTNDFKEISESCCEIIKKSWCEIDKVAIQFDGLTSLSKMFNTCFYVKDICDGVNSDPQEKNLLKRVSFGIKAYLGDSCLRIIKDEEIPNTKKGWDWQYCTEMVIPIGCNSKHSMFEDSPFELKSFTRYCRKLFGDVESRPRWATTEYGGHENKMKISNQLQEEYNFFREEGSEEEHSESENTNDGDSSSGELESRGKKKHCHRHTRHQIKQMELFFKSCSHPDDEQRRELGRRLGLDALQVKFWFQNKRTQTKSQQERRENHKLRIENESLQQENAKYREALKSAFCPSCGGAPTIHDSSMSEHQLLLENGRLKKEIKRMSSIAAVNFGKSVESSASSLGQLGESKEVEMPSKNVEMDTPMMVETAMVAMDEFVVVARIEQPLWLPTGGGLTEVLNEEYYLKRFRKAIHPMMDGMKTEATCETTILCMDINEFLQILMEVNHWRAYFSGIVSRAKTMEVLSHGIAGSFNGALQVISAEYQLPSPLVPTRESTFLRYCKQHPEGTWAVVDVSINIPGSNAACNCRRRPSGCFIHELPDGYLKVRWVEHMEVDDSSVHNLYRAMVNCGLAFGAKRWVAALERQNERLQVVTTNTSLVANPCLLKLAERMFISFCAGMTCSVDHDWVIEPTNGANDVKLASKKVIDEPGTPCGFVMSASTSIWLPVTPKRVFEYLQNETSRNEWDILSNGGTTKEIVRILNGQQEGNCISLLAVSGLNPETNGTSEMMIIQEGCSDATGGYVIYAPVSFSAMSMVLQGSDPNLALSCLLDLQ</sequence>
<comment type="caution">
    <text evidence="15">The sequence shown here is derived from an EMBL/GenBank/DDBJ whole genome shotgun (WGS) entry which is preliminary data.</text>
</comment>
<dbReference type="PROSITE" id="PS50071">
    <property type="entry name" value="HOMEOBOX_2"/>
    <property type="match status" value="1"/>
</dbReference>
<dbReference type="FunFam" id="1.10.10.60:FF:000229">
    <property type="entry name" value="Homeobox-leucine zipper protein HDG1"/>
    <property type="match status" value="1"/>
</dbReference>
<evidence type="ECO:0000256" key="10">
    <source>
        <dbReference type="RuleBase" id="RU000682"/>
    </source>
</evidence>
<feature type="domain" description="START" evidence="14">
    <location>
        <begin position="498"/>
        <end position="730"/>
    </location>
</feature>
<evidence type="ECO:0000256" key="9">
    <source>
        <dbReference type="PROSITE-ProRule" id="PRU00108"/>
    </source>
</evidence>
<dbReference type="GO" id="GO:0003677">
    <property type="term" value="F:DNA binding"/>
    <property type="evidence" value="ECO:0007669"/>
    <property type="project" value="UniProtKB-UniRule"/>
</dbReference>
<dbReference type="InterPro" id="IPR023393">
    <property type="entry name" value="START-like_dom_sf"/>
</dbReference>
<proteinExistence type="inferred from homology"/>
<dbReference type="InterPro" id="IPR002913">
    <property type="entry name" value="START_lipid-bd_dom"/>
</dbReference>
<dbReference type="InterPro" id="IPR057993">
    <property type="entry name" value="HD-Zip_IV_C"/>
</dbReference>
<dbReference type="SMART" id="SM00234">
    <property type="entry name" value="START"/>
    <property type="match status" value="1"/>
</dbReference>
<dbReference type="PANTHER" id="PTHR45654">
    <property type="entry name" value="HOMEOBOX-LEUCINE ZIPPER PROTEIN MERISTEM L1"/>
    <property type="match status" value="1"/>
</dbReference>
<dbReference type="Pfam" id="PF25797">
    <property type="entry name" value="PDF2_C"/>
    <property type="match status" value="1"/>
</dbReference>
<dbReference type="Gene3D" id="3.40.50.1820">
    <property type="entry name" value="alpha/beta hydrolase"/>
    <property type="match status" value="2"/>
</dbReference>
<keyword evidence="8 9" id="KW-0539">Nucleus</keyword>
<keyword evidence="7" id="KW-0804">Transcription</keyword>
<dbReference type="Pfam" id="PF05577">
    <property type="entry name" value="Peptidase_S28"/>
    <property type="match status" value="1"/>
</dbReference>
<dbReference type="SUPFAM" id="SSF46689">
    <property type="entry name" value="Homeodomain-like"/>
    <property type="match status" value="1"/>
</dbReference>
<evidence type="ECO:0000259" key="14">
    <source>
        <dbReference type="PROSITE" id="PS50848"/>
    </source>
</evidence>
<evidence type="ECO:0000256" key="8">
    <source>
        <dbReference type="ARBA" id="ARBA00023242"/>
    </source>
</evidence>
<evidence type="ECO:0000256" key="6">
    <source>
        <dbReference type="ARBA" id="ARBA00023155"/>
    </source>
</evidence>
<dbReference type="InterPro" id="IPR029058">
    <property type="entry name" value="AB_hydrolase_fold"/>
</dbReference>
<dbReference type="AlphaFoldDB" id="A0A835UZF4"/>
<evidence type="ECO:0000256" key="1">
    <source>
        <dbReference type="ARBA" id="ARBA00004123"/>
    </source>
</evidence>
<dbReference type="InterPro" id="IPR009057">
    <property type="entry name" value="Homeodomain-like_sf"/>
</dbReference>
<dbReference type="Proteomes" id="UP000636800">
    <property type="component" value="Chromosome 5"/>
</dbReference>
<dbReference type="SMART" id="SM00389">
    <property type="entry name" value="HOX"/>
    <property type="match status" value="1"/>
</dbReference>
<comment type="similarity">
    <text evidence="2">Belongs to the HD-ZIP homeobox family. Class IV subfamily.</text>
</comment>
<keyword evidence="3" id="KW-0805">Transcription regulation</keyword>
<protein>
    <submittedName>
        <fullName evidence="15">Uncharacterized protein</fullName>
    </submittedName>
</protein>
<dbReference type="CDD" id="cd08875">
    <property type="entry name" value="START_ArGLABRA2_like"/>
    <property type="match status" value="1"/>
</dbReference>
<dbReference type="InterPro" id="IPR042160">
    <property type="entry name" value="HD-Zip_IV"/>
</dbReference>
<dbReference type="Pfam" id="PF00046">
    <property type="entry name" value="Homeodomain"/>
    <property type="match status" value="1"/>
</dbReference>
<dbReference type="GO" id="GO:0008289">
    <property type="term" value="F:lipid binding"/>
    <property type="evidence" value="ECO:0007669"/>
    <property type="project" value="InterPro"/>
</dbReference>
<comment type="subcellular location">
    <subcellularLocation>
        <location evidence="1 9 10">Nucleus</location>
    </subcellularLocation>
</comment>
<dbReference type="Gene3D" id="1.10.10.60">
    <property type="entry name" value="Homeodomain-like"/>
    <property type="match status" value="1"/>
</dbReference>
<evidence type="ECO:0000256" key="11">
    <source>
        <dbReference type="SAM" id="Coils"/>
    </source>
</evidence>
<dbReference type="Pfam" id="PF01852">
    <property type="entry name" value="START"/>
    <property type="match status" value="1"/>
</dbReference>
<feature type="region of interest" description="Disordered" evidence="12">
    <location>
        <begin position="311"/>
        <end position="347"/>
    </location>
</feature>
<feature type="domain" description="Homeobox" evidence="13">
    <location>
        <begin position="338"/>
        <end position="398"/>
    </location>
</feature>
<gene>
    <name evidence="15" type="ORF">HPP92_012502</name>
</gene>
<dbReference type="SUPFAM" id="SSF53474">
    <property type="entry name" value="alpha/beta-Hydrolases"/>
    <property type="match status" value="1"/>
</dbReference>
<dbReference type="InterPro" id="IPR001356">
    <property type="entry name" value="HD"/>
</dbReference>
<dbReference type="SUPFAM" id="SSF55961">
    <property type="entry name" value="Bet v1-like"/>
    <property type="match status" value="2"/>
</dbReference>
<dbReference type="Gene3D" id="3.30.530.20">
    <property type="match status" value="1"/>
</dbReference>
<dbReference type="GO" id="GO:0005634">
    <property type="term" value="C:nucleus"/>
    <property type="evidence" value="ECO:0007669"/>
    <property type="project" value="UniProtKB-SubCell"/>
</dbReference>
<dbReference type="InterPro" id="IPR008758">
    <property type="entry name" value="Peptidase_S28"/>
</dbReference>
<dbReference type="PANTHER" id="PTHR45654:SF77">
    <property type="entry name" value="HOMEOBOX-LEUCINE ZIPPER PROTEIN MERISTEM L1"/>
    <property type="match status" value="1"/>
</dbReference>
<feature type="coiled-coil region" evidence="11">
    <location>
        <begin position="390"/>
        <end position="424"/>
    </location>
</feature>
<evidence type="ECO:0000259" key="13">
    <source>
        <dbReference type="PROSITE" id="PS50071"/>
    </source>
</evidence>
<evidence type="ECO:0000313" key="15">
    <source>
        <dbReference type="EMBL" id="KAG0481644.1"/>
    </source>
</evidence>
<dbReference type="GO" id="GO:0070008">
    <property type="term" value="F:serine-type exopeptidase activity"/>
    <property type="evidence" value="ECO:0007669"/>
    <property type="project" value="InterPro"/>
</dbReference>
<dbReference type="EMBL" id="JADCNL010000005">
    <property type="protein sequence ID" value="KAG0481644.1"/>
    <property type="molecule type" value="Genomic_DNA"/>
</dbReference>
<feature type="DNA-binding region" description="Homeobox" evidence="9">
    <location>
        <begin position="340"/>
        <end position="399"/>
    </location>
</feature>
<feature type="compositionally biased region" description="Acidic residues" evidence="12">
    <location>
        <begin position="314"/>
        <end position="326"/>
    </location>
</feature>
<dbReference type="PROSITE" id="PS50848">
    <property type="entry name" value="START"/>
    <property type="match status" value="1"/>
</dbReference>
<keyword evidence="6 9" id="KW-0371">Homeobox</keyword>
<dbReference type="CDD" id="cd00086">
    <property type="entry name" value="homeodomain"/>
    <property type="match status" value="1"/>
</dbReference>